<dbReference type="InterPro" id="IPR006685">
    <property type="entry name" value="MscS_channel_2nd"/>
</dbReference>
<dbReference type="AlphaFoldDB" id="A0A2T0YQW5"/>
<keyword evidence="3 6" id="KW-1133">Transmembrane helix</keyword>
<protein>
    <submittedName>
        <fullName evidence="8">Small-conductance mechanosensitive channel</fullName>
    </submittedName>
</protein>
<evidence type="ECO:0000256" key="4">
    <source>
        <dbReference type="ARBA" id="ARBA00023136"/>
    </source>
</evidence>
<keyword evidence="2 6" id="KW-0812">Transmembrane</keyword>
<feature type="transmembrane region" description="Helical" evidence="6">
    <location>
        <begin position="195"/>
        <end position="216"/>
    </location>
</feature>
<feature type="region of interest" description="Disordered" evidence="5">
    <location>
        <begin position="470"/>
        <end position="489"/>
    </location>
</feature>
<comment type="caution">
    <text evidence="8">The sequence shown here is derived from an EMBL/GenBank/DDBJ whole genome shotgun (WGS) entry which is preliminary data.</text>
</comment>
<dbReference type="Proteomes" id="UP000238217">
    <property type="component" value="Unassembled WGS sequence"/>
</dbReference>
<dbReference type="GO" id="GO:0016020">
    <property type="term" value="C:membrane"/>
    <property type="evidence" value="ECO:0007669"/>
    <property type="project" value="UniProtKB-SubCell"/>
</dbReference>
<evidence type="ECO:0000256" key="1">
    <source>
        <dbReference type="ARBA" id="ARBA00004370"/>
    </source>
</evidence>
<evidence type="ECO:0000256" key="3">
    <source>
        <dbReference type="ARBA" id="ARBA00022989"/>
    </source>
</evidence>
<dbReference type="PANTHER" id="PTHR30566:SF25">
    <property type="entry name" value="INNER MEMBRANE PROTEIN"/>
    <property type="match status" value="1"/>
</dbReference>
<dbReference type="PANTHER" id="PTHR30566">
    <property type="entry name" value="YNAI-RELATED MECHANOSENSITIVE ION CHANNEL"/>
    <property type="match status" value="1"/>
</dbReference>
<dbReference type="Pfam" id="PF00924">
    <property type="entry name" value="MS_channel_2nd"/>
    <property type="match status" value="1"/>
</dbReference>
<keyword evidence="9" id="KW-1185">Reference proteome</keyword>
<evidence type="ECO:0000256" key="5">
    <source>
        <dbReference type="SAM" id="MobiDB-lite"/>
    </source>
</evidence>
<evidence type="ECO:0000256" key="6">
    <source>
        <dbReference type="SAM" id="Phobius"/>
    </source>
</evidence>
<dbReference type="EMBL" id="PVTY01000005">
    <property type="protein sequence ID" value="PRZ17599.1"/>
    <property type="molecule type" value="Genomic_DNA"/>
</dbReference>
<accession>A0A2T0YQW5</accession>
<evidence type="ECO:0000313" key="9">
    <source>
        <dbReference type="Proteomes" id="UP000238217"/>
    </source>
</evidence>
<dbReference type="GO" id="GO:0055085">
    <property type="term" value="P:transmembrane transport"/>
    <property type="evidence" value="ECO:0007669"/>
    <property type="project" value="InterPro"/>
</dbReference>
<feature type="domain" description="Mechanosensitive ion channel MscS" evidence="7">
    <location>
        <begin position="244"/>
        <end position="310"/>
    </location>
</feature>
<gene>
    <name evidence="8" type="ORF">BCL67_105145</name>
</gene>
<feature type="region of interest" description="Disordered" evidence="5">
    <location>
        <begin position="25"/>
        <end position="45"/>
    </location>
</feature>
<keyword evidence="4 6" id="KW-0472">Membrane</keyword>
<feature type="compositionally biased region" description="Basic and acidic residues" evidence="5">
    <location>
        <begin position="470"/>
        <end position="481"/>
    </location>
</feature>
<feature type="transmembrane region" description="Helical" evidence="6">
    <location>
        <begin position="114"/>
        <end position="136"/>
    </location>
</feature>
<comment type="subcellular location">
    <subcellularLocation>
        <location evidence="1">Membrane</location>
    </subcellularLocation>
</comment>
<dbReference type="Gene3D" id="1.10.287.1260">
    <property type="match status" value="1"/>
</dbReference>
<reference evidence="8 9" key="1">
    <citation type="submission" date="2018-03" db="EMBL/GenBank/DDBJ databases">
        <title>Comparative analysis of microorganisms from saline springs in Andes Mountain Range, Colombia.</title>
        <authorList>
            <person name="Rubin E."/>
        </authorList>
    </citation>
    <scope>NUCLEOTIDE SEQUENCE [LARGE SCALE GENOMIC DNA]</scope>
    <source>
        <strain evidence="8 9">CG 35</strain>
    </source>
</reference>
<dbReference type="InterPro" id="IPR010920">
    <property type="entry name" value="LSM_dom_sf"/>
</dbReference>
<name>A0A2T0YQW5_9MICC</name>
<organism evidence="8 9">
    <name type="scientific">Nesterenkonia sandarakina</name>
    <dbReference type="NCBI Taxonomy" id="272918"/>
    <lineage>
        <taxon>Bacteria</taxon>
        <taxon>Bacillati</taxon>
        <taxon>Actinomycetota</taxon>
        <taxon>Actinomycetes</taxon>
        <taxon>Micrococcales</taxon>
        <taxon>Micrococcaceae</taxon>
        <taxon>Nesterenkonia</taxon>
    </lineage>
</organism>
<dbReference type="InterPro" id="IPR023408">
    <property type="entry name" value="MscS_beta-dom_sf"/>
</dbReference>
<evidence type="ECO:0000256" key="2">
    <source>
        <dbReference type="ARBA" id="ARBA00022692"/>
    </source>
</evidence>
<sequence length="565" mass="60814">MLAMVFSRMDFSPSSLAFASPRAADVTDPDDAADLAPGDGQPTQEVGDIVEGSVPEGLETLIAEQGPFFGIITGLVIAVVIALVVTVMSSMLLKQIFRNNDGVKHAVNRTRTPLFVTLVLIGSWFTLNILLSAAAWFQPVSFVLLVAVVIGIAWWALRIVRIAEAMIYSKYIGYADGELDVEDRRGRRLATQVSLIRRILTAVIITLAVAAIMLMIPQVRALGAGLLASAGVASVVVGLAMQSVLTNVFAGIQLAFTDSIRAGDVVVVEGDFGTVEDITLTAVVIKSWDERRFIYPSSYFVATPFENWTRVGTEILGTVELDVDWRVPMDPLRARLKRLLDSASLWDGRDYSLQVTDAVGGMIKVRVVVSARNSGELWDLRCLVREDLVNYLRAEHPYAVFTQRMLMTNEEALAKSPAPVRTGQVGVVDPDDDSQPVTQAGEGASVFTGSIAAVQRNREFSGPGAEAYRERLGRQEERQDGPELDADGTAYPEDVAATQTVALPKGEVPGAADPVAARSRRDAGPGAPDARGASADQDAEETFGAAATRRPGEAPPRPSSPRRPR</sequence>
<dbReference type="Gene3D" id="2.30.30.60">
    <property type="match status" value="1"/>
</dbReference>
<feature type="compositionally biased region" description="Low complexity" evidence="5">
    <location>
        <begin position="524"/>
        <end position="536"/>
    </location>
</feature>
<dbReference type="SUPFAM" id="SSF50182">
    <property type="entry name" value="Sm-like ribonucleoproteins"/>
    <property type="match status" value="1"/>
</dbReference>
<feature type="region of interest" description="Disordered" evidence="5">
    <location>
        <begin position="499"/>
        <end position="565"/>
    </location>
</feature>
<evidence type="ECO:0000259" key="7">
    <source>
        <dbReference type="Pfam" id="PF00924"/>
    </source>
</evidence>
<feature type="transmembrane region" description="Helical" evidence="6">
    <location>
        <begin position="68"/>
        <end position="93"/>
    </location>
</feature>
<evidence type="ECO:0000313" key="8">
    <source>
        <dbReference type="EMBL" id="PRZ17599.1"/>
    </source>
</evidence>
<feature type="transmembrane region" description="Helical" evidence="6">
    <location>
        <begin position="142"/>
        <end position="160"/>
    </location>
</feature>
<proteinExistence type="predicted"/>